<reference evidence="2 3" key="1">
    <citation type="submission" date="2019-02" db="EMBL/GenBank/DDBJ databases">
        <title>Genomic Encyclopedia of Archaeal and Bacterial Type Strains, Phase II (KMG-II): from individual species to whole genera.</title>
        <authorList>
            <person name="Goeker M."/>
        </authorList>
    </citation>
    <scope>NUCLEOTIDE SEQUENCE [LARGE SCALE GENOMIC DNA]</scope>
    <source>
        <strain evidence="2 3">DSM 18101</strain>
    </source>
</reference>
<dbReference type="OrthoDB" id="9761531at2"/>
<name>A0A4Q7YE94_9BACT</name>
<gene>
    <name evidence="2" type="ORF">BDD14_5733</name>
</gene>
<dbReference type="SUPFAM" id="SSF56281">
    <property type="entry name" value="Metallo-hydrolase/oxidoreductase"/>
    <property type="match status" value="1"/>
</dbReference>
<organism evidence="2 3">
    <name type="scientific">Edaphobacter modestus</name>
    <dbReference type="NCBI Taxonomy" id="388466"/>
    <lineage>
        <taxon>Bacteria</taxon>
        <taxon>Pseudomonadati</taxon>
        <taxon>Acidobacteriota</taxon>
        <taxon>Terriglobia</taxon>
        <taxon>Terriglobales</taxon>
        <taxon>Acidobacteriaceae</taxon>
        <taxon>Edaphobacter</taxon>
    </lineage>
</organism>
<sequence length="448" mass="49001">MTTVPDKLPTITRRAALQTFAVSGIVSLLPSGSTAENVATPSQVSTVAGAKLHPWTPGALDIHHISTGRGNVAFAVCPDGTTILIDAGALQTAPDWNSDEKYRISPLPNASRRPGEWIARYISRHMPAGRQPEIDYFVLTHLHPDHMGGIDLLSPKKVTSRLGPYELTGVMDVHEQVPIKTILDRAYPDYNYPVELNDPHQLNFRKFISSFVHNGGTVERFVPGSSRQIKLRHSSPEAYPTFTVQNLAANGKVWTGREDDAIETFPPLKTLAVSDYPTENKCSVALRLTFGGFRYFSAGDMDHDTSFARLPWGDIEAAVARAAGPVDVAIANHHGYVNACGPKWVRSLHPRAFIVSAWDSAHPTIPSLDNMLSQDLYAGPRDIYSTALKRENIIATKRLKEIQSGNGHVVVRVPPGGHTFEVAITTNLEESDTTIGMFGPYITVSLSK</sequence>
<proteinExistence type="predicted"/>
<dbReference type="EMBL" id="SHKW01000002">
    <property type="protein sequence ID" value="RZU35647.1"/>
    <property type="molecule type" value="Genomic_DNA"/>
</dbReference>
<dbReference type="InterPro" id="IPR052159">
    <property type="entry name" value="Competence_DNA_uptake"/>
</dbReference>
<evidence type="ECO:0000313" key="3">
    <source>
        <dbReference type="Proteomes" id="UP000292958"/>
    </source>
</evidence>
<dbReference type="Pfam" id="PF00753">
    <property type="entry name" value="Lactamase_B"/>
    <property type="match status" value="1"/>
</dbReference>
<accession>A0A4Q7YE94</accession>
<dbReference type="AlphaFoldDB" id="A0A4Q7YE94"/>
<dbReference type="PANTHER" id="PTHR30619:SF1">
    <property type="entry name" value="RECOMBINATION PROTEIN 2"/>
    <property type="match status" value="1"/>
</dbReference>
<dbReference type="Proteomes" id="UP000292958">
    <property type="component" value="Unassembled WGS sequence"/>
</dbReference>
<dbReference type="RefSeq" id="WP_130424049.1">
    <property type="nucleotide sequence ID" value="NZ_SHKW01000002.1"/>
</dbReference>
<dbReference type="InterPro" id="IPR036866">
    <property type="entry name" value="RibonucZ/Hydroxyglut_hydro"/>
</dbReference>
<dbReference type="InterPro" id="IPR001279">
    <property type="entry name" value="Metallo-B-lactamas"/>
</dbReference>
<keyword evidence="3" id="KW-1185">Reference proteome</keyword>
<comment type="caution">
    <text evidence="2">The sequence shown here is derived from an EMBL/GenBank/DDBJ whole genome shotgun (WGS) entry which is preliminary data.</text>
</comment>
<dbReference type="PANTHER" id="PTHR30619">
    <property type="entry name" value="DNA INTERNALIZATION/COMPETENCE PROTEIN COMEC/REC2"/>
    <property type="match status" value="1"/>
</dbReference>
<protein>
    <recommendedName>
        <fullName evidence="1">Metallo-beta-lactamase domain-containing protein</fullName>
    </recommendedName>
</protein>
<evidence type="ECO:0000259" key="1">
    <source>
        <dbReference type="Pfam" id="PF00753"/>
    </source>
</evidence>
<feature type="domain" description="Metallo-beta-lactamase" evidence="1">
    <location>
        <begin position="132"/>
        <end position="179"/>
    </location>
</feature>
<evidence type="ECO:0000313" key="2">
    <source>
        <dbReference type="EMBL" id="RZU35647.1"/>
    </source>
</evidence>
<dbReference type="Gene3D" id="3.60.15.10">
    <property type="entry name" value="Ribonuclease Z/Hydroxyacylglutathione hydrolase-like"/>
    <property type="match status" value="1"/>
</dbReference>